<comment type="similarity">
    <text evidence="1">Belongs to the sulfatase family.</text>
</comment>
<evidence type="ECO:0000313" key="4">
    <source>
        <dbReference type="Proteomes" id="UP000003175"/>
    </source>
</evidence>
<evidence type="ECO:0000256" key="1">
    <source>
        <dbReference type="ARBA" id="ARBA00008779"/>
    </source>
</evidence>
<reference evidence="3 4" key="1">
    <citation type="submission" date="2011-08" db="EMBL/GenBank/DDBJ databases">
        <title>The Genome Sequence of Selenomonas noxia F0398.</title>
        <authorList>
            <consortium name="The Broad Institute Genome Sequencing Platform"/>
            <person name="Earl A."/>
            <person name="Ward D."/>
            <person name="Feldgarden M."/>
            <person name="Gevers D."/>
            <person name="Izard J."/>
            <person name="Ganesan A."/>
            <person name="Blanton J.M."/>
            <person name="Baranova O.V."/>
            <person name="Tanner A.C."/>
            <person name="Dewhirst F.E."/>
            <person name="Young S.K."/>
            <person name="Zeng Q."/>
            <person name="Gargeya S."/>
            <person name="Fitzgerald M."/>
            <person name="Haas B."/>
            <person name="Abouelleil A."/>
            <person name="Alvarado L."/>
            <person name="Arachchi H.M."/>
            <person name="Berlin A."/>
            <person name="Brown A."/>
            <person name="Chapman S.B."/>
            <person name="Chen Z."/>
            <person name="Dunbar C."/>
            <person name="Freedman E."/>
            <person name="Gearin G."/>
            <person name="Gellesch M."/>
            <person name="Goldberg J."/>
            <person name="Griggs A."/>
            <person name="Gujja S."/>
            <person name="Heiman D."/>
            <person name="Howarth C."/>
            <person name="Larson L."/>
            <person name="Lui A."/>
            <person name="MacDonald P.J.P."/>
            <person name="Montmayeur A."/>
            <person name="Murphy C."/>
            <person name="Neiman D."/>
            <person name="Pearson M."/>
            <person name="Priest M."/>
            <person name="Roberts A."/>
            <person name="Saif S."/>
            <person name="Shea T."/>
            <person name="Shenoy N."/>
            <person name="Sisk P."/>
            <person name="Stolte C."/>
            <person name="Sykes S."/>
            <person name="Wortman J."/>
            <person name="Nusbaum C."/>
            <person name="Birren B."/>
        </authorList>
    </citation>
    <scope>NUCLEOTIDE SEQUENCE [LARGE SCALE GENOMIC DNA]</scope>
    <source>
        <strain evidence="3 4">F0398</strain>
    </source>
</reference>
<dbReference type="InterPro" id="IPR050738">
    <property type="entry name" value="Sulfatase"/>
</dbReference>
<comment type="caution">
    <text evidence="3">The sequence shown here is derived from an EMBL/GenBank/DDBJ whole genome shotgun (WGS) entry which is preliminary data.</text>
</comment>
<dbReference type="Pfam" id="PF00884">
    <property type="entry name" value="Sulfatase"/>
    <property type="match status" value="1"/>
</dbReference>
<accession>A0ABN0DPQ4</accession>
<dbReference type="InterPro" id="IPR000917">
    <property type="entry name" value="Sulfatase_N"/>
</dbReference>
<dbReference type="PANTHER" id="PTHR42693">
    <property type="entry name" value="ARYLSULFATASE FAMILY MEMBER"/>
    <property type="match status" value="1"/>
</dbReference>
<proteinExistence type="inferred from homology"/>
<dbReference type="SUPFAM" id="SSF53649">
    <property type="entry name" value="Alkaline phosphatase-like"/>
    <property type="match status" value="1"/>
</dbReference>
<dbReference type="EMBL" id="ADGH01000010">
    <property type="protein sequence ID" value="EHG24702.1"/>
    <property type="molecule type" value="Genomic_DNA"/>
</dbReference>
<evidence type="ECO:0000313" key="3">
    <source>
        <dbReference type="EMBL" id="EHG24702.1"/>
    </source>
</evidence>
<sequence>MKDDFSTFWQNNARARELFCALLACAERGAYDDDFLMRLAAYREESPDSERADIFAAHYLLAQGDAAGAAVCAERAYRRRPVNYEVWKLLAEIYERLDRPVDALTMCGNSYGLYGTPIPLPLARRGGREGLSRLSVAAWHGTGAPMTQRRAVWDGDSLDFVLDAFVGEHLPLTPPRGSARHWVGVYVENAFLSDRSALIEQVRHTGVFVDKMQRDFPFQLQRAEEVRGSVEIPVPAGAEIILPVAGTEDLQELRIETDTMPPQAAYLGKWAFSHFRLAETTRLHSASGAPYAVGTPIRLGHSSARRRLVLNILVDGLSWNIARTRFPDCMPNIARFFARGVIFDQHFSTSECTYPALPVIETGRYPQHTQIFNERDSHEIPLDFKTLSECMTDLGYYAAAPMGASDSVCCGALRGYDLLNVSAWKLSSAEMADRAIMQIEAFDETDQFLYLHTTDVHPWNAKGFKFHPAVETHLPLRQRLFDIDAHIASVRLPKLRIYQEQFWQSLAHADRSIGHLLTYIEERFRPDEYIVSLYSDHGNSVFTTPTGGVVDVIGENSTRAAWMMRGAGIPEGMVIPELTSIADIYPTLGALAGFPAASDIDGNLPAVFGGTERDAVCSVSMFPGQTYKLAVRTHEYTMRLETRAVLDEDGTADFADARAAIYPRAHELEEGYEIDSAELRAFFYPRARAFVRETANNGEFWPAMRAARPEWFGEKS</sequence>
<dbReference type="Gene3D" id="3.40.720.10">
    <property type="entry name" value="Alkaline Phosphatase, subunit A"/>
    <property type="match status" value="2"/>
</dbReference>
<gene>
    <name evidence="3" type="ORF">HMPREF9432_01152</name>
</gene>
<dbReference type="SUPFAM" id="SSF48452">
    <property type="entry name" value="TPR-like"/>
    <property type="match status" value="1"/>
</dbReference>
<name>A0ABN0DPQ4_9FIRM</name>
<dbReference type="PANTHER" id="PTHR42693:SF33">
    <property type="entry name" value="ARYLSULFATASE"/>
    <property type="match status" value="1"/>
</dbReference>
<organism evidence="3 4">
    <name type="scientific">Selenomonas noxia F0398</name>
    <dbReference type="NCBI Taxonomy" id="702437"/>
    <lineage>
        <taxon>Bacteria</taxon>
        <taxon>Bacillati</taxon>
        <taxon>Bacillota</taxon>
        <taxon>Negativicutes</taxon>
        <taxon>Selenomonadales</taxon>
        <taxon>Selenomonadaceae</taxon>
        <taxon>Selenomonas</taxon>
    </lineage>
</organism>
<dbReference type="InterPro" id="IPR011990">
    <property type="entry name" value="TPR-like_helical_dom_sf"/>
</dbReference>
<protein>
    <recommendedName>
        <fullName evidence="2">Sulfatase N-terminal domain-containing protein</fullName>
    </recommendedName>
</protein>
<dbReference type="Proteomes" id="UP000003175">
    <property type="component" value="Unassembled WGS sequence"/>
</dbReference>
<keyword evidence="4" id="KW-1185">Reference proteome</keyword>
<feature type="domain" description="Sulfatase N-terminal" evidence="2">
    <location>
        <begin position="309"/>
        <end position="593"/>
    </location>
</feature>
<dbReference type="InterPro" id="IPR017850">
    <property type="entry name" value="Alkaline_phosphatase_core_sf"/>
</dbReference>
<dbReference type="RefSeq" id="WP_006696432.1">
    <property type="nucleotide sequence ID" value="NZ_JH376859.1"/>
</dbReference>
<evidence type="ECO:0000259" key="2">
    <source>
        <dbReference type="Pfam" id="PF00884"/>
    </source>
</evidence>